<dbReference type="Pfam" id="PF00916">
    <property type="entry name" value="Sulfate_transp"/>
    <property type="match status" value="1"/>
</dbReference>
<dbReference type="SUPFAM" id="SSF52091">
    <property type="entry name" value="SpoIIaa-like"/>
    <property type="match status" value="1"/>
</dbReference>
<feature type="domain" description="STAS" evidence="6">
    <location>
        <begin position="444"/>
        <end position="513"/>
    </location>
</feature>
<feature type="transmembrane region" description="Helical" evidence="5">
    <location>
        <begin position="259"/>
        <end position="277"/>
    </location>
</feature>
<dbReference type="InterPro" id="IPR001902">
    <property type="entry name" value="SLC26A/SulP_fam"/>
</dbReference>
<keyword evidence="2 5" id="KW-0812">Transmembrane</keyword>
<keyword evidence="8" id="KW-1185">Reference proteome</keyword>
<evidence type="ECO:0000256" key="4">
    <source>
        <dbReference type="ARBA" id="ARBA00023136"/>
    </source>
</evidence>
<comment type="subcellular location">
    <subcellularLocation>
        <location evidence="1">Membrane</location>
        <topology evidence="1">Multi-pass membrane protein</topology>
    </subcellularLocation>
</comment>
<protein>
    <submittedName>
        <fullName evidence="7">MFS superfamily sulfate permease-like transporter</fullName>
    </submittedName>
</protein>
<evidence type="ECO:0000256" key="5">
    <source>
        <dbReference type="SAM" id="Phobius"/>
    </source>
</evidence>
<accession>A0A7W5ZHA7</accession>
<feature type="transmembrane region" description="Helical" evidence="5">
    <location>
        <begin position="391"/>
        <end position="415"/>
    </location>
</feature>
<comment type="caution">
    <text evidence="7">The sequence shown here is derived from an EMBL/GenBank/DDBJ whole genome shotgun (WGS) entry which is preliminary data.</text>
</comment>
<keyword evidence="3 5" id="KW-1133">Transmembrane helix</keyword>
<evidence type="ECO:0000313" key="8">
    <source>
        <dbReference type="Proteomes" id="UP000541352"/>
    </source>
</evidence>
<evidence type="ECO:0000256" key="3">
    <source>
        <dbReference type="ARBA" id="ARBA00022989"/>
    </source>
</evidence>
<feature type="transmembrane region" description="Helical" evidence="5">
    <location>
        <begin position="45"/>
        <end position="63"/>
    </location>
</feature>
<dbReference type="InterPro" id="IPR011547">
    <property type="entry name" value="SLC26A/SulP_dom"/>
</dbReference>
<feature type="transmembrane region" description="Helical" evidence="5">
    <location>
        <begin position="93"/>
        <end position="115"/>
    </location>
</feature>
<feature type="transmembrane region" description="Helical" evidence="5">
    <location>
        <begin position="207"/>
        <end position="223"/>
    </location>
</feature>
<dbReference type="RefSeq" id="WP_183971900.1">
    <property type="nucleotide sequence ID" value="NZ_JACIBY010000002.1"/>
</dbReference>
<keyword evidence="4 5" id="KW-0472">Membrane</keyword>
<dbReference type="Gene3D" id="3.30.750.24">
    <property type="entry name" value="STAS domain"/>
    <property type="match status" value="1"/>
</dbReference>
<dbReference type="GO" id="GO:0055085">
    <property type="term" value="P:transmembrane transport"/>
    <property type="evidence" value="ECO:0007669"/>
    <property type="project" value="InterPro"/>
</dbReference>
<proteinExistence type="predicted"/>
<feature type="transmembrane region" description="Helical" evidence="5">
    <location>
        <begin position="298"/>
        <end position="318"/>
    </location>
</feature>
<dbReference type="EMBL" id="JACIBY010000002">
    <property type="protein sequence ID" value="MBB3837140.1"/>
    <property type="molecule type" value="Genomic_DNA"/>
</dbReference>
<dbReference type="PROSITE" id="PS50801">
    <property type="entry name" value="STAS"/>
    <property type="match status" value="1"/>
</dbReference>
<sequence>MKSKNNIFDSLQAHWAKDLLSGFLVSLIALPLCLGIAGASNFPPIMGVMTAIVGGIVVAFFAGSELTIKGPAAGLIVIVAGAVEELGKGDNEVGWKLALGVVVVAGLIQIVLGLLKVAKLADFFPLSAVHGMLAAIGIIIMSKQLHLAVGIAPSEMKGKEPLELLEMVPHSLMHMEYHIAIIGGISLLILFGWPYLQIKALKKVPPALVVLIVGVLLGQYFHLTEPSYKNLKPLVNPGDFSINLNADFSVLTNSELLPIFLKYLLMFVLIGSLESLLTGRAIDLIDPEKRKSDLSRDLTAVGIGNTISGLLGGLPMISEVARSSANINNGAKSRWANFFHGIFLLLFVVMLVPVIKMVPVASLAAMLIFVGFRLASPKEFAHVYHIGKEQLTIFLITIIATIATDLLVGIAAGILTKFIIQLAFGVQIKDIIKSRFELTEQELGVYHLSVKNAAVFANYLKLKAQLAKVPQGSSLIIDFSKAAYVDHTVADNLNNFRREFEAAGGVLSLKGLDLHESLSEHPLAARRLPKHLRKTLVEMA</sequence>
<organism evidence="7 8">
    <name type="scientific">Runella defluvii</name>
    <dbReference type="NCBI Taxonomy" id="370973"/>
    <lineage>
        <taxon>Bacteria</taxon>
        <taxon>Pseudomonadati</taxon>
        <taxon>Bacteroidota</taxon>
        <taxon>Cytophagia</taxon>
        <taxon>Cytophagales</taxon>
        <taxon>Spirosomataceae</taxon>
        <taxon>Runella</taxon>
    </lineage>
</organism>
<dbReference type="PANTHER" id="PTHR11814">
    <property type="entry name" value="SULFATE TRANSPORTER"/>
    <property type="match status" value="1"/>
</dbReference>
<feature type="transmembrane region" description="Helical" evidence="5">
    <location>
        <begin position="338"/>
        <end position="370"/>
    </location>
</feature>
<reference evidence="7 8" key="1">
    <citation type="submission" date="2020-08" db="EMBL/GenBank/DDBJ databases">
        <title>Genomic Encyclopedia of Type Strains, Phase IV (KMG-IV): sequencing the most valuable type-strain genomes for metagenomic binning, comparative biology and taxonomic classification.</title>
        <authorList>
            <person name="Goeker M."/>
        </authorList>
    </citation>
    <scope>NUCLEOTIDE SEQUENCE [LARGE SCALE GENOMIC DNA]</scope>
    <source>
        <strain evidence="7 8">DSM 17976</strain>
    </source>
</reference>
<feature type="transmembrane region" description="Helical" evidence="5">
    <location>
        <begin position="70"/>
        <end position="87"/>
    </location>
</feature>
<name>A0A7W5ZHA7_9BACT</name>
<dbReference type="GO" id="GO:0016020">
    <property type="term" value="C:membrane"/>
    <property type="evidence" value="ECO:0007669"/>
    <property type="project" value="UniProtKB-SubCell"/>
</dbReference>
<dbReference type="InterPro" id="IPR036513">
    <property type="entry name" value="STAS_dom_sf"/>
</dbReference>
<evidence type="ECO:0000313" key="7">
    <source>
        <dbReference type="EMBL" id="MBB3837140.1"/>
    </source>
</evidence>
<feature type="transmembrane region" description="Helical" evidence="5">
    <location>
        <begin position="177"/>
        <end position="195"/>
    </location>
</feature>
<dbReference type="AlphaFoldDB" id="A0A7W5ZHA7"/>
<evidence type="ECO:0000259" key="6">
    <source>
        <dbReference type="PROSITE" id="PS50801"/>
    </source>
</evidence>
<evidence type="ECO:0000256" key="2">
    <source>
        <dbReference type="ARBA" id="ARBA00022692"/>
    </source>
</evidence>
<dbReference type="Proteomes" id="UP000541352">
    <property type="component" value="Unassembled WGS sequence"/>
</dbReference>
<feature type="transmembrane region" description="Helical" evidence="5">
    <location>
        <begin position="122"/>
        <end position="141"/>
    </location>
</feature>
<gene>
    <name evidence="7" type="ORF">FHS57_001134</name>
</gene>
<dbReference type="InterPro" id="IPR002645">
    <property type="entry name" value="STAS_dom"/>
</dbReference>
<evidence type="ECO:0000256" key="1">
    <source>
        <dbReference type="ARBA" id="ARBA00004141"/>
    </source>
</evidence>